<gene>
    <name evidence="1" type="ORF">CK623_10020</name>
    <name evidence="2" type="ORF">EBQ34_11490</name>
</gene>
<proteinExistence type="predicted"/>
<dbReference type="EMBL" id="RDQJ01000019">
    <property type="protein sequence ID" value="RMX10850.1"/>
    <property type="molecule type" value="Genomic_DNA"/>
</dbReference>
<dbReference type="EMBL" id="NSJD01000017">
    <property type="protein sequence ID" value="PAT39445.1"/>
    <property type="molecule type" value="Genomic_DNA"/>
</dbReference>
<comment type="caution">
    <text evidence="1">The sequence shown here is derived from an EMBL/GenBank/DDBJ whole genome shotgun (WGS) entry which is preliminary data.</text>
</comment>
<name>A0A2A2ALJ1_9BURK</name>
<reference evidence="1 3" key="1">
    <citation type="submission" date="2017-08" db="EMBL/GenBank/DDBJ databases">
        <title>WGS of Clinical strains of the CDC Group NO-1 linked to zoonotic infections in humans.</title>
        <authorList>
            <person name="Bernier A.-M."/>
            <person name="Bernard K."/>
        </authorList>
    </citation>
    <scope>NUCLEOTIDE SEQUENCE [LARGE SCALE GENOMIC DNA]</scope>
    <source>
        <strain evidence="1 3">NML79-0751</strain>
    </source>
</reference>
<dbReference type="AlphaFoldDB" id="A0A2A2ALJ1"/>
<accession>A0A2A2ALJ1</accession>
<sequence length="62" mass="6696">MRSLQKNATAHFGVFDNFTAASRCHADVRRVQAGNNQGGHGQCVQGCAVWRKGICQAADHGR</sequence>
<evidence type="ECO:0000313" key="3">
    <source>
        <dbReference type="Proteomes" id="UP000218644"/>
    </source>
</evidence>
<accession>A0A3M6R7J3</accession>
<organism evidence="1 3">
    <name type="scientific">Vandammella animalimorsus</name>
    <dbReference type="NCBI Taxonomy" id="2029117"/>
    <lineage>
        <taxon>Bacteria</taxon>
        <taxon>Pseudomonadati</taxon>
        <taxon>Pseudomonadota</taxon>
        <taxon>Betaproteobacteria</taxon>
        <taxon>Burkholderiales</taxon>
        <taxon>Comamonadaceae</taxon>
        <taxon>Vandammella</taxon>
    </lineage>
</organism>
<evidence type="ECO:0000313" key="4">
    <source>
        <dbReference type="Proteomes" id="UP000275180"/>
    </source>
</evidence>
<evidence type="ECO:0000313" key="2">
    <source>
        <dbReference type="EMBL" id="RMX10850.1"/>
    </source>
</evidence>
<evidence type="ECO:0000313" key="1">
    <source>
        <dbReference type="EMBL" id="PAT39445.1"/>
    </source>
</evidence>
<reference evidence="2 4" key="2">
    <citation type="submission" date="2018-10" db="EMBL/GenBank/DDBJ databases">
        <title>Comamonadaceae CDC group NO-1 genome sequencing and assembly.</title>
        <authorList>
            <person name="Bernier A.-M."/>
            <person name="Bernard K."/>
        </authorList>
    </citation>
    <scope>NUCLEOTIDE SEQUENCE [LARGE SCALE GENOMIC DNA]</scope>
    <source>
        <strain evidence="2 4">NML180582</strain>
    </source>
</reference>
<protein>
    <submittedName>
        <fullName evidence="1">Uncharacterized protein</fullName>
    </submittedName>
</protein>
<dbReference type="Proteomes" id="UP000218644">
    <property type="component" value="Unassembled WGS sequence"/>
</dbReference>
<dbReference type="Proteomes" id="UP000275180">
    <property type="component" value="Unassembled WGS sequence"/>
</dbReference>